<keyword evidence="3" id="KW-1185">Reference proteome</keyword>
<feature type="chain" id="PRO_5030549484" description="Toluene tolerance protein" evidence="1">
    <location>
        <begin position="28"/>
        <end position="214"/>
    </location>
</feature>
<dbReference type="EMBL" id="AAOW01000011">
    <property type="protein sequence ID" value="EAR61070.1"/>
    <property type="molecule type" value="Genomic_DNA"/>
</dbReference>
<dbReference type="Proteomes" id="UP000002171">
    <property type="component" value="Unassembled WGS sequence"/>
</dbReference>
<keyword evidence="1" id="KW-0732">Signal</keyword>
<accession>A0A7U8C6N6</accession>
<dbReference type="InterPro" id="IPR042245">
    <property type="entry name" value="Tgt2/MlaC_sf"/>
</dbReference>
<reference evidence="2 3" key="1">
    <citation type="submission" date="2006-02" db="EMBL/GenBank/DDBJ databases">
        <authorList>
            <person name="Pinhassi J."/>
            <person name="Pedros-Alio C."/>
            <person name="Ferriera S."/>
            <person name="Johnson J."/>
            <person name="Kravitz S."/>
            <person name="Halpern A."/>
            <person name="Remington K."/>
            <person name="Beeson K."/>
            <person name="Tran B."/>
            <person name="Rogers Y.-H."/>
            <person name="Friedman R."/>
            <person name="Venter J.C."/>
        </authorList>
    </citation>
    <scope>NUCLEOTIDE SEQUENCE [LARGE SCALE GENOMIC DNA]</scope>
    <source>
        <strain evidence="2 3">MED92</strain>
    </source>
</reference>
<evidence type="ECO:0000313" key="3">
    <source>
        <dbReference type="Proteomes" id="UP000002171"/>
    </source>
</evidence>
<evidence type="ECO:0008006" key="4">
    <source>
        <dbReference type="Google" id="ProtNLM"/>
    </source>
</evidence>
<dbReference type="OrthoDB" id="9787053at2"/>
<name>A0A7U8C6N6_NEPCE</name>
<sequence>MVNSMLNRISAFAFAALLMLGAGSATASWEEAGSVIETATKDILSLLENDELVKEEQEEKLIAEIDLLLSPVVDFPYIAKGVMGKYYRKASKDQREQFADVFKTTLLKTYAKALVGFKIENYEMIPPRKKSPDQKKQIVTVHVFSANGDKFSLVYYMKKNDQGWKLVNAILDGSVNIRLSFKNQFADMMQRNRKDVDKVIESWKEQVDPGKGSA</sequence>
<dbReference type="PIRSF" id="PIRSF004649">
    <property type="entry name" value="MlaC"/>
    <property type="match status" value="1"/>
</dbReference>
<gene>
    <name evidence="2" type="ORF">MED92_01634</name>
</gene>
<dbReference type="PANTHER" id="PTHR36573:SF1">
    <property type="entry name" value="INTERMEMBRANE PHOSPHOLIPID TRANSPORT SYSTEM BINDING PROTEIN MLAC"/>
    <property type="match status" value="1"/>
</dbReference>
<dbReference type="PANTHER" id="PTHR36573">
    <property type="entry name" value="INTERMEMBRANE PHOSPHOLIPID TRANSPORT SYSTEM BINDING PROTEIN MLAC"/>
    <property type="match status" value="1"/>
</dbReference>
<feature type="signal peptide" evidence="1">
    <location>
        <begin position="1"/>
        <end position="27"/>
    </location>
</feature>
<evidence type="ECO:0000313" key="2">
    <source>
        <dbReference type="EMBL" id="EAR61070.1"/>
    </source>
</evidence>
<dbReference type="AlphaFoldDB" id="A0A7U8C6N6"/>
<dbReference type="Pfam" id="PF05494">
    <property type="entry name" value="MlaC"/>
    <property type="match status" value="1"/>
</dbReference>
<comment type="caution">
    <text evidence="2">The sequence shown here is derived from an EMBL/GenBank/DDBJ whole genome shotgun (WGS) entry which is preliminary data.</text>
</comment>
<protein>
    <recommendedName>
        <fullName evidence="4">Toluene tolerance protein</fullName>
    </recommendedName>
</protein>
<organism evidence="2 3">
    <name type="scientific">Neptuniibacter caesariensis</name>
    <dbReference type="NCBI Taxonomy" id="207954"/>
    <lineage>
        <taxon>Bacteria</taxon>
        <taxon>Pseudomonadati</taxon>
        <taxon>Pseudomonadota</taxon>
        <taxon>Gammaproteobacteria</taxon>
        <taxon>Oceanospirillales</taxon>
        <taxon>Oceanospirillaceae</taxon>
        <taxon>Neptuniibacter</taxon>
    </lineage>
</organism>
<proteinExistence type="predicted"/>
<evidence type="ECO:0000256" key="1">
    <source>
        <dbReference type="SAM" id="SignalP"/>
    </source>
</evidence>
<dbReference type="InterPro" id="IPR008869">
    <property type="entry name" value="MlaC/ttg2D"/>
</dbReference>
<dbReference type="Gene3D" id="3.10.450.710">
    <property type="entry name" value="Tgt2/MlaC"/>
    <property type="match status" value="1"/>
</dbReference>